<feature type="compositionally biased region" description="Low complexity" evidence="1">
    <location>
        <begin position="74"/>
        <end position="84"/>
    </location>
</feature>
<organism evidence="2 3">
    <name type="scientific">Tulasnella calospora MUT 4182</name>
    <dbReference type="NCBI Taxonomy" id="1051891"/>
    <lineage>
        <taxon>Eukaryota</taxon>
        <taxon>Fungi</taxon>
        <taxon>Dikarya</taxon>
        <taxon>Basidiomycota</taxon>
        <taxon>Agaricomycotina</taxon>
        <taxon>Agaricomycetes</taxon>
        <taxon>Cantharellales</taxon>
        <taxon>Tulasnellaceae</taxon>
        <taxon>Tulasnella</taxon>
    </lineage>
</organism>
<dbReference type="EMBL" id="KN823075">
    <property type="protein sequence ID" value="KIO23841.1"/>
    <property type="molecule type" value="Genomic_DNA"/>
</dbReference>
<proteinExistence type="predicted"/>
<dbReference type="Proteomes" id="UP000054248">
    <property type="component" value="Unassembled WGS sequence"/>
</dbReference>
<protein>
    <submittedName>
        <fullName evidence="2">Uncharacterized protein</fullName>
    </submittedName>
</protein>
<reference evidence="2 3" key="1">
    <citation type="submission" date="2014-04" db="EMBL/GenBank/DDBJ databases">
        <authorList>
            <consortium name="DOE Joint Genome Institute"/>
            <person name="Kuo A."/>
            <person name="Girlanda M."/>
            <person name="Perotto S."/>
            <person name="Kohler A."/>
            <person name="Nagy L.G."/>
            <person name="Floudas D."/>
            <person name="Copeland A."/>
            <person name="Barry K.W."/>
            <person name="Cichocki N."/>
            <person name="Veneault-Fourrey C."/>
            <person name="LaButti K."/>
            <person name="Lindquist E.A."/>
            <person name="Lipzen A."/>
            <person name="Lundell T."/>
            <person name="Morin E."/>
            <person name="Murat C."/>
            <person name="Sun H."/>
            <person name="Tunlid A."/>
            <person name="Henrissat B."/>
            <person name="Grigoriev I.V."/>
            <person name="Hibbett D.S."/>
            <person name="Martin F."/>
            <person name="Nordberg H.P."/>
            <person name="Cantor M.N."/>
            <person name="Hua S.X."/>
        </authorList>
    </citation>
    <scope>NUCLEOTIDE SEQUENCE [LARGE SCALE GENOMIC DNA]</scope>
    <source>
        <strain evidence="2 3">MUT 4182</strain>
    </source>
</reference>
<reference evidence="3" key="2">
    <citation type="submission" date="2015-01" db="EMBL/GenBank/DDBJ databases">
        <title>Evolutionary Origins and Diversification of the Mycorrhizal Mutualists.</title>
        <authorList>
            <consortium name="DOE Joint Genome Institute"/>
            <consortium name="Mycorrhizal Genomics Consortium"/>
            <person name="Kohler A."/>
            <person name="Kuo A."/>
            <person name="Nagy L.G."/>
            <person name="Floudas D."/>
            <person name="Copeland A."/>
            <person name="Barry K.W."/>
            <person name="Cichocki N."/>
            <person name="Veneault-Fourrey C."/>
            <person name="LaButti K."/>
            <person name="Lindquist E.A."/>
            <person name="Lipzen A."/>
            <person name="Lundell T."/>
            <person name="Morin E."/>
            <person name="Murat C."/>
            <person name="Riley R."/>
            <person name="Ohm R."/>
            <person name="Sun H."/>
            <person name="Tunlid A."/>
            <person name="Henrissat B."/>
            <person name="Grigoriev I.V."/>
            <person name="Hibbett D.S."/>
            <person name="Martin F."/>
        </authorList>
    </citation>
    <scope>NUCLEOTIDE SEQUENCE [LARGE SCALE GENOMIC DNA]</scope>
    <source>
        <strain evidence="3">MUT 4182</strain>
    </source>
</reference>
<feature type="region of interest" description="Disordered" evidence="1">
    <location>
        <begin position="21"/>
        <end position="134"/>
    </location>
</feature>
<name>A0A0C3QDU9_9AGAM</name>
<sequence length="134" mass="14423">MKARVKKLVALSKYGRFDEPFVSYPDSVDVESGTRGVRHQGIKIQQSNRRRYDEDDDDDGLPTVTAVSENYLTSPSPSLPSRGGPRNGGGPAAPGPRRDSSFSSGGTGKYDEPYSPSREGSNWSSAEEGGVKVL</sequence>
<evidence type="ECO:0000313" key="3">
    <source>
        <dbReference type="Proteomes" id="UP000054248"/>
    </source>
</evidence>
<dbReference type="HOGENOM" id="CLU_1897712_0_0_1"/>
<dbReference type="AlphaFoldDB" id="A0A0C3QDU9"/>
<evidence type="ECO:0000256" key="1">
    <source>
        <dbReference type="SAM" id="MobiDB-lite"/>
    </source>
</evidence>
<accession>A0A0C3QDU9</accession>
<gene>
    <name evidence="2" type="ORF">M407DRAFT_244663</name>
</gene>
<keyword evidence="3" id="KW-1185">Reference proteome</keyword>
<evidence type="ECO:0000313" key="2">
    <source>
        <dbReference type="EMBL" id="KIO23841.1"/>
    </source>
</evidence>